<evidence type="ECO:0000313" key="1">
    <source>
        <dbReference type="EMBL" id="TEB15658.1"/>
    </source>
</evidence>
<keyword evidence="2" id="KW-1185">Reference proteome</keyword>
<dbReference type="Proteomes" id="UP000298030">
    <property type="component" value="Unassembled WGS sequence"/>
</dbReference>
<protein>
    <submittedName>
        <fullName evidence="1">Uncharacterized protein</fullName>
    </submittedName>
</protein>
<name>A0A4Y7S396_COPMI</name>
<comment type="caution">
    <text evidence="1">The sequence shown here is derived from an EMBL/GenBank/DDBJ whole genome shotgun (WGS) entry which is preliminary data.</text>
</comment>
<accession>A0A4Y7S396</accession>
<dbReference type="EMBL" id="QPFP01000349">
    <property type="protein sequence ID" value="TEB15658.1"/>
    <property type="molecule type" value="Genomic_DNA"/>
</dbReference>
<evidence type="ECO:0000313" key="2">
    <source>
        <dbReference type="Proteomes" id="UP000298030"/>
    </source>
</evidence>
<gene>
    <name evidence="1" type="ORF">FA13DRAFT_1782267</name>
</gene>
<dbReference type="AlphaFoldDB" id="A0A4Y7S396"/>
<reference evidence="1 2" key="1">
    <citation type="journal article" date="2019" name="Nat. Ecol. Evol.">
        <title>Megaphylogeny resolves global patterns of mushroom evolution.</title>
        <authorList>
            <person name="Varga T."/>
            <person name="Krizsan K."/>
            <person name="Foldi C."/>
            <person name="Dima B."/>
            <person name="Sanchez-Garcia M."/>
            <person name="Sanchez-Ramirez S."/>
            <person name="Szollosi G.J."/>
            <person name="Szarkandi J.G."/>
            <person name="Papp V."/>
            <person name="Albert L."/>
            <person name="Andreopoulos W."/>
            <person name="Angelini C."/>
            <person name="Antonin V."/>
            <person name="Barry K.W."/>
            <person name="Bougher N.L."/>
            <person name="Buchanan P."/>
            <person name="Buyck B."/>
            <person name="Bense V."/>
            <person name="Catcheside P."/>
            <person name="Chovatia M."/>
            <person name="Cooper J."/>
            <person name="Damon W."/>
            <person name="Desjardin D."/>
            <person name="Finy P."/>
            <person name="Geml J."/>
            <person name="Haridas S."/>
            <person name="Hughes K."/>
            <person name="Justo A."/>
            <person name="Karasinski D."/>
            <person name="Kautmanova I."/>
            <person name="Kiss B."/>
            <person name="Kocsube S."/>
            <person name="Kotiranta H."/>
            <person name="LaButti K.M."/>
            <person name="Lechner B.E."/>
            <person name="Liimatainen K."/>
            <person name="Lipzen A."/>
            <person name="Lukacs Z."/>
            <person name="Mihaltcheva S."/>
            <person name="Morgado L.N."/>
            <person name="Niskanen T."/>
            <person name="Noordeloos M.E."/>
            <person name="Ohm R.A."/>
            <person name="Ortiz-Santana B."/>
            <person name="Ovrebo C."/>
            <person name="Racz N."/>
            <person name="Riley R."/>
            <person name="Savchenko A."/>
            <person name="Shiryaev A."/>
            <person name="Soop K."/>
            <person name="Spirin V."/>
            <person name="Szebenyi C."/>
            <person name="Tomsovsky M."/>
            <person name="Tulloss R.E."/>
            <person name="Uehling J."/>
            <person name="Grigoriev I.V."/>
            <person name="Vagvolgyi C."/>
            <person name="Papp T."/>
            <person name="Martin F.M."/>
            <person name="Miettinen O."/>
            <person name="Hibbett D.S."/>
            <person name="Nagy L.G."/>
        </authorList>
    </citation>
    <scope>NUCLEOTIDE SEQUENCE [LARGE SCALE GENOMIC DNA]</scope>
    <source>
        <strain evidence="1 2">FP101781</strain>
    </source>
</reference>
<proteinExistence type="predicted"/>
<sequence>MGRGIHPSAPPVPIGHTPAVDDGVHAAANDARVDGIRVRRACTGVWVGAQGCMSLCPSDTANLLSPHPSRQLGLLASTSWLAGFVPRIKGLLHLEYFRDDWVDSGQLNWMGDVVDRWLRGSVLDRRGRCTKVKTKHVGGIASHGRKSCASPYRSRLRALAPRVKGAQGAAWEYQRATALNEDLTVPRSLPPMGSQ</sequence>
<organism evidence="1 2">
    <name type="scientific">Coprinellus micaceus</name>
    <name type="common">Glistening ink-cap mushroom</name>
    <name type="synonym">Coprinus micaceus</name>
    <dbReference type="NCBI Taxonomy" id="71717"/>
    <lineage>
        <taxon>Eukaryota</taxon>
        <taxon>Fungi</taxon>
        <taxon>Dikarya</taxon>
        <taxon>Basidiomycota</taxon>
        <taxon>Agaricomycotina</taxon>
        <taxon>Agaricomycetes</taxon>
        <taxon>Agaricomycetidae</taxon>
        <taxon>Agaricales</taxon>
        <taxon>Agaricineae</taxon>
        <taxon>Psathyrellaceae</taxon>
        <taxon>Coprinellus</taxon>
    </lineage>
</organism>